<feature type="non-terminal residue" evidence="1">
    <location>
        <position position="40"/>
    </location>
</feature>
<evidence type="ECO:0000313" key="2">
    <source>
        <dbReference type="Proteomes" id="UP000287033"/>
    </source>
</evidence>
<name>A0A401TE97_CHIPU</name>
<reference evidence="1 2" key="1">
    <citation type="journal article" date="2018" name="Nat. Ecol. Evol.">
        <title>Shark genomes provide insights into elasmobranch evolution and the origin of vertebrates.</title>
        <authorList>
            <person name="Hara Y"/>
            <person name="Yamaguchi K"/>
            <person name="Onimaru K"/>
            <person name="Kadota M"/>
            <person name="Koyanagi M"/>
            <person name="Keeley SD"/>
            <person name="Tatsumi K"/>
            <person name="Tanaka K"/>
            <person name="Motone F"/>
            <person name="Kageyama Y"/>
            <person name="Nozu R"/>
            <person name="Adachi N"/>
            <person name="Nishimura O"/>
            <person name="Nakagawa R"/>
            <person name="Tanegashima C"/>
            <person name="Kiyatake I"/>
            <person name="Matsumoto R"/>
            <person name="Murakumo K"/>
            <person name="Nishida K"/>
            <person name="Terakita A"/>
            <person name="Kuratani S"/>
            <person name="Sato K"/>
            <person name="Hyodo S Kuraku.S."/>
        </authorList>
    </citation>
    <scope>NUCLEOTIDE SEQUENCE [LARGE SCALE GENOMIC DNA]</scope>
</reference>
<dbReference type="EMBL" id="BEZZ01044831">
    <property type="protein sequence ID" value="GCC40958.1"/>
    <property type="molecule type" value="Genomic_DNA"/>
</dbReference>
<accession>A0A401TE97</accession>
<sequence>MDQDFGKRSLLGEQDCSDGFIYFGYCYKFVPEKKTWIEAE</sequence>
<comment type="caution">
    <text evidence="1">The sequence shown here is derived from an EMBL/GenBank/DDBJ whole genome shotgun (WGS) entry which is preliminary data.</text>
</comment>
<evidence type="ECO:0000313" key="1">
    <source>
        <dbReference type="EMBL" id="GCC40958.1"/>
    </source>
</evidence>
<proteinExistence type="predicted"/>
<dbReference type="InterPro" id="IPR016187">
    <property type="entry name" value="CTDL_fold"/>
</dbReference>
<dbReference type="Proteomes" id="UP000287033">
    <property type="component" value="Unassembled WGS sequence"/>
</dbReference>
<protein>
    <submittedName>
        <fullName evidence="1">Uncharacterized protein</fullName>
    </submittedName>
</protein>
<keyword evidence="2" id="KW-1185">Reference proteome</keyword>
<dbReference type="OrthoDB" id="418245at2759"/>
<dbReference type="SUPFAM" id="SSF56436">
    <property type="entry name" value="C-type lectin-like"/>
    <property type="match status" value="1"/>
</dbReference>
<gene>
    <name evidence="1" type="ORF">chiPu_0024720</name>
</gene>
<dbReference type="AlphaFoldDB" id="A0A401TE97"/>
<organism evidence="1 2">
    <name type="scientific">Chiloscyllium punctatum</name>
    <name type="common">Brownbanded bambooshark</name>
    <name type="synonym">Hemiscyllium punctatum</name>
    <dbReference type="NCBI Taxonomy" id="137246"/>
    <lineage>
        <taxon>Eukaryota</taxon>
        <taxon>Metazoa</taxon>
        <taxon>Chordata</taxon>
        <taxon>Craniata</taxon>
        <taxon>Vertebrata</taxon>
        <taxon>Chondrichthyes</taxon>
        <taxon>Elasmobranchii</taxon>
        <taxon>Galeomorphii</taxon>
        <taxon>Galeoidea</taxon>
        <taxon>Orectolobiformes</taxon>
        <taxon>Hemiscylliidae</taxon>
        <taxon>Chiloscyllium</taxon>
    </lineage>
</organism>